<dbReference type="GO" id="GO:0022857">
    <property type="term" value="F:transmembrane transporter activity"/>
    <property type="evidence" value="ECO:0007669"/>
    <property type="project" value="InterPro"/>
</dbReference>
<dbReference type="STRING" id="1179773.BN6_22350"/>
<feature type="transmembrane region" description="Helical" evidence="7">
    <location>
        <begin position="279"/>
        <end position="298"/>
    </location>
</feature>
<name>K0JUF3_SACES</name>
<dbReference type="RefSeq" id="WP_015099668.1">
    <property type="nucleotide sequence ID" value="NC_019673.1"/>
</dbReference>
<dbReference type="EMBL" id="HE804045">
    <property type="protein sequence ID" value="CCH29556.1"/>
    <property type="molecule type" value="Genomic_DNA"/>
</dbReference>
<feature type="transmembrane region" description="Helical" evidence="7">
    <location>
        <begin position="12"/>
        <end position="37"/>
    </location>
</feature>
<evidence type="ECO:0000256" key="6">
    <source>
        <dbReference type="ARBA" id="ARBA00023136"/>
    </source>
</evidence>
<dbReference type="InterPro" id="IPR036259">
    <property type="entry name" value="MFS_trans_sf"/>
</dbReference>
<gene>
    <name evidence="9" type="ordered locus">BN6_22350</name>
</gene>
<dbReference type="InterPro" id="IPR020846">
    <property type="entry name" value="MFS_dom"/>
</dbReference>
<evidence type="ECO:0000256" key="1">
    <source>
        <dbReference type="ARBA" id="ARBA00004651"/>
    </source>
</evidence>
<evidence type="ECO:0000259" key="8">
    <source>
        <dbReference type="PROSITE" id="PS50850"/>
    </source>
</evidence>
<dbReference type="GO" id="GO:0005886">
    <property type="term" value="C:plasma membrane"/>
    <property type="evidence" value="ECO:0007669"/>
    <property type="project" value="UniProtKB-SubCell"/>
</dbReference>
<feature type="transmembrane region" description="Helical" evidence="7">
    <location>
        <begin position="366"/>
        <end position="384"/>
    </location>
</feature>
<feature type="transmembrane region" description="Helical" evidence="7">
    <location>
        <begin position="43"/>
        <end position="67"/>
    </location>
</feature>
<feature type="transmembrane region" description="Helical" evidence="7">
    <location>
        <begin position="338"/>
        <end position="360"/>
    </location>
</feature>
<dbReference type="Proteomes" id="UP000006281">
    <property type="component" value="Chromosome"/>
</dbReference>
<keyword evidence="10" id="KW-1185">Reference proteome</keyword>
<dbReference type="CDD" id="cd06173">
    <property type="entry name" value="MFS_MefA_like"/>
    <property type="match status" value="1"/>
</dbReference>
<keyword evidence="3" id="KW-1003">Cell membrane</keyword>
<keyword evidence="6 7" id="KW-0472">Membrane</keyword>
<feature type="transmembrane region" description="Helical" evidence="7">
    <location>
        <begin position="162"/>
        <end position="183"/>
    </location>
</feature>
<keyword evidence="5 7" id="KW-1133">Transmembrane helix</keyword>
<dbReference type="BioCyc" id="SESP1179773:BN6_RS10870-MONOMER"/>
<feature type="transmembrane region" description="Helical" evidence="7">
    <location>
        <begin position="304"/>
        <end position="326"/>
    </location>
</feature>
<dbReference type="PROSITE" id="PS50850">
    <property type="entry name" value="MFS"/>
    <property type="match status" value="1"/>
</dbReference>
<evidence type="ECO:0000256" key="2">
    <source>
        <dbReference type="ARBA" id="ARBA00022448"/>
    </source>
</evidence>
<feature type="domain" description="Major facilitator superfamily (MFS) profile" evidence="8">
    <location>
        <begin position="213"/>
        <end position="398"/>
    </location>
</feature>
<dbReference type="eggNOG" id="COG2814">
    <property type="taxonomic scope" value="Bacteria"/>
</dbReference>
<accession>K0JUF3</accession>
<dbReference type="AlphaFoldDB" id="K0JUF3"/>
<dbReference type="InterPro" id="IPR011701">
    <property type="entry name" value="MFS"/>
</dbReference>
<comment type="subcellular location">
    <subcellularLocation>
        <location evidence="1">Cell membrane</location>
        <topology evidence="1">Multi-pass membrane protein</topology>
    </subcellularLocation>
</comment>
<feature type="transmembrane region" description="Helical" evidence="7">
    <location>
        <begin position="229"/>
        <end position="246"/>
    </location>
</feature>
<dbReference type="PATRIC" id="fig|1179773.3.peg.2227"/>
<dbReference type="Pfam" id="PF07690">
    <property type="entry name" value="MFS_1"/>
    <property type="match status" value="2"/>
</dbReference>
<dbReference type="PANTHER" id="PTHR43266:SF2">
    <property type="entry name" value="MAJOR FACILITATOR SUPERFAMILY (MFS) PROFILE DOMAIN-CONTAINING PROTEIN"/>
    <property type="match status" value="1"/>
</dbReference>
<evidence type="ECO:0000313" key="10">
    <source>
        <dbReference type="Proteomes" id="UP000006281"/>
    </source>
</evidence>
<keyword evidence="2" id="KW-0813">Transport</keyword>
<dbReference type="SUPFAM" id="SSF103473">
    <property type="entry name" value="MFS general substrate transporter"/>
    <property type="match status" value="1"/>
</dbReference>
<evidence type="ECO:0000313" key="9">
    <source>
        <dbReference type="EMBL" id="CCH29556.1"/>
    </source>
</evidence>
<evidence type="ECO:0000256" key="7">
    <source>
        <dbReference type="SAM" id="Phobius"/>
    </source>
</evidence>
<dbReference type="KEGG" id="sesp:BN6_22350"/>
<evidence type="ECO:0000256" key="5">
    <source>
        <dbReference type="ARBA" id="ARBA00022989"/>
    </source>
</evidence>
<proteinExistence type="predicted"/>
<feature type="transmembrane region" description="Helical" evidence="7">
    <location>
        <begin position="79"/>
        <end position="106"/>
    </location>
</feature>
<evidence type="ECO:0000256" key="3">
    <source>
        <dbReference type="ARBA" id="ARBA00022475"/>
    </source>
</evidence>
<dbReference type="HOGENOM" id="CLU_692400_0_0_11"/>
<organism evidence="9 10">
    <name type="scientific">Saccharothrix espanaensis (strain ATCC 51144 / DSM 44229 / JCM 9112 / NBRC 15066 / NRRL 15764)</name>
    <dbReference type="NCBI Taxonomy" id="1179773"/>
    <lineage>
        <taxon>Bacteria</taxon>
        <taxon>Bacillati</taxon>
        <taxon>Actinomycetota</taxon>
        <taxon>Actinomycetes</taxon>
        <taxon>Pseudonocardiales</taxon>
        <taxon>Pseudonocardiaceae</taxon>
        <taxon>Saccharothrix</taxon>
    </lineage>
</organism>
<evidence type="ECO:0000256" key="4">
    <source>
        <dbReference type="ARBA" id="ARBA00022692"/>
    </source>
</evidence>
<feature type="transmembrane region" description="Helical" evidence="7">
    <location>
        <begin position="252"/>
        <end position="272"/>
    </location>
</feature>
<dbReference type="PANTHER" id="PTHR43266">
    <property type="entry name" value="MACROLIDE-EFFLUX PROTEIN"/>
    <property type="match status" value="1"/>
</dbReference>
<sequence>MKLLRANSRFRLLWIVNLVSSMVGWSLGIALAVHIFLFTESALLTSVLAATGTVAGIAFGAVAGAVADRFDRLRIVRSALLARAALLVGLFGVAESVPGLIAVVFLQATVQQFYGPAEQVLIASYVPGRDLPEANGLNSLASNATRLVAPALGGFVIAWAGFRWTVLGMSVLMAVSFLLSVLLPRDGGGRDPDGGADEPAGHGFRTIMRTNARARGLVLLQLLDAVKEGPLSALFPVLMLGVIGASSGEMGLANSSFAVTAIIAGPIVGLTIRRLGYRLPVVLGAAIANALIVVLVLWPSTPMALITFCLSGLPFTISWVGTQTWLLLSVPDSVRGRVVGTSGAVYSAVLLTTMLGAGALADIIGVRWVLGVTAAVSVIGLFAVDKLVRTPSETPVPR</sequence>
<keyword evidence="4 7" id="KW-0812">Transmembrane</keyword>
<reference evidence="9 10" key="1">
    <citation type="journal article" date="2012" name="BMC Genomics">
        <title>Complete genome sequence of Saccharothrix espanaensis DSM 44229T and comparison to the other completely sequenced Pseudonocardiaceae.</title>
        <authorList>
            <person name="Strobel T."/>
            <person name="Al-Dilaimi A."/>
            <person name="Blom J."/>
            <person name="Gessner A."/>
            <person name="Kalinowski J."/>
            <person name="Luzhetska M."/>
            <person name="Puhler A."/>
            <person name="Szczepanowski R."/>
            <person name="Bechthold A."/>
            <person name="Ruckert C."/>
        </authorList>
    </citation>
    <scope>NUCLEOTIDE SEQUENCE [LARGE SCALE GENOMIC DNA]</scope>
    <source>
        <strain evidence="10">ATCC 51144 / DSM 44229 / JCM 9112 / NBRC 15066 / NRRL 15764</strain>
    </source>
</reference>
<dbReference type="Gene3D" id="1.20.1250.20">
    <property type="entry name" value="MFS general substrate transporter like domains"/>
    <property type="match status" value="2"/>
</dbReference>
<protein>
    <submittedName>
        <fullName evidence="9">Permease, MFS-type</fullName>
    </submittedName>
</protein>